<feature type="compositionally biased region" description="Basic and acidic residues" evidence="1">
    <location>
        <begin position="84"/>
        <end position="93"/>
    </location>
</feature>
<evidence type="ECO:0000313" key="2">
    <source>
        <dbReference type="EMBL" id="ESS55365.1"/>
    </source>
</evidence>
<feature type="region of interest" description="Disordered" evidence="1">
    <location>
        <begin position="71"/>
        <end position="101"/>
    </location>
</feature>
<feature type="region of interest" description="Disordered" evidence="1">
    <location>
        <begin position="214"/>
        <end position="234"/>
    </location>
</feature>
<comment type="caution">
    <text evidence="2">The sequence shown here is derived from an EMBL/GenBank/DDBJ whole genome shotgun (WGS) entry which is preliminary data.</text>
</comment>
<name>V5A3K5_TRYCR</name>
<dbReference type="VEuPathDB" id="TriTrypDB:TCDM_13169"/>
<evidence type="ECO:0000313" key="3">
    <source>
        <dbReference type="Proteomes" id="UP000017861"/>
    </source>
</evidence>
<organism evidence="2 3">
    <name type="scientific">Trypanosoma cruzi Dm28c</name>
    <dbReference type="NCBI Taxonomy" id="1416333"/>
    <lineage>
        <taxon>Eukaryota</taxon>
        <taxon>Discoba</taxon>
        <taxon>Euglenozoa</taxon>
        <taxon>Kinetoplastea</taxon>
        <taxon>Metakinetoplastina</taxon>
        <taxon>Trypanosomatida</taxon>
        <taxon>Trypanosomatidae</taxon>
        <taxon>Trypanosoma</taxon>
        <taxon>Schizotrypanum</taxon>
    </lineage>
</organism>
<dbReference type="EMBL" id="AYLP01000871">
    <property type="protein sequence ID" value="ESS55365.1"/>
    <property type="molecule type" value="Genomic_DNA"/>
</dbReference>
<feature type="compositionally biased region" description="Basic residues" evidence="1">
    <location>
        <begin position="282"/>
        <end position="297"/>
    </location>
</feature>
<protein>
    <submittedName>
        <fullName evidence="2">Uncharacterized protein</fullName>
    </submittedName>
</protein>
<dbReference type="AlphaFoldDB" id="V5A3K5"/>
<accession>V5A3K5</accession>
<dbReference type="Proteomes" id="UP000017861">
    <property type="component" value="Unassembled WGS sequence"/>
</dbReference>
<sequence>MASSAWYAVKNFFKKPLVLCVIIRLLNKHLHRHIVVFHQRPPCRQHNSKGNRSASCWCCSWSTAATLHSPPHVKLQRRNHHKSHGEAPSRHPCGESSHSHRPTAASRCRWLQRTLAAVSSRSPNDFGRGTRTARWSVRHAAALQRLSVKQSRPTAPQQREACNQPQHRHTIVLFYLFYSRCRFVCPITDTKNKCIPSQKGRKKEKRRHDPTVPMQLNTLVHPPPLPRRRPQSHRRVSTTMCTTPSCSEQWPGHSHASPRSIFPPLKCCVPAKSSKQNQSAHKPNHPPHSMKHIIRME</sequence>
<reference evidence="2 3" key="1">
    <citation type="journal article" date="2014" name="Genome Announc.">
        <title>Trypanosoma cruzi Clone Dm28c Draft Genome Sequence.</title>
        <authorList>
            <person name="Grisard E.C."/>
            <person name="Teixeira S.M."/>
            <person name="de Almeida L.G."/>
            <person name="Stoco P.H."/>
            <person name="Gerber A.L."/>
            <person name="Talavera-Lopez C."/>
            <person name="Lima O.C."/>
            <person name="Andersson B."/>
            <person name="de Vasconcelos A.T."/>
        </authorList>
    </citation>
    <scope>NUCLEOTIDE SEQUENCE [LARGE SCALE GENOMIC DNA]</scope>
    <source>
        <strain evidence="2 3">Dm28c</strain>
    </source>
</reference>
<evidence type="ECO:0000256" key="1">
    <source>
        <dbReference type="SAM" id="MobiDB-lite"/>
    </source>
</evidence>
<feature type="compositionally biased region" description="Basic residues" evidence="1">
    <location>
        <begin position="74"/>
        <end position="83"/>
    </location>
</feature>
<feature type="region of interest" description="Disordered" evidence="1">
    <location>
        <begin position="272"/>
        <end position="297"/>
    </location>
</feature>
<proteinExistence type="predicted"/>
<dbReference type="OrthoDB" id="10543683at2759"/>
<gene>
    <name evidence="2" type="ORF">TCDM_13169</name>
</gene>